<dbReference type="eggNOG" id="COG0451">
    <property type="taxonomic scope" value="Bacteria"/>
</dbReference>
<dbReference type="InterPro" id="IPR050177">
    <property type="entry name" value="Lipid_A_modif_metabolic_enz"/>
</dbReference>
<evidence type="ECO:0000313" key="2">
    <source>
        <dbReference type="EMBL" id="AND42253.1"/>
    </source>
</evidence>
<accession>A0A160MGU3</accession>
<dbReference type="KEGG" id="bon:A361_24920"/>
<evidence type="ECO:0000259" key="1">
    <source>
        <dbReference type="Pfam" id="PF01370"/>
    </source>
</evidence>
<dbReference type="PANTHER" id="PTHR43245:SF13">
    <property type="entry name" value="UDP-D-APIOSE_UDP-D-XYLOSE SYNTHASE 2"/>
    <property type="match status" value="1"/>
</dbReference>
<dbReference type="EMBL" id="CP015506">
    <property type="protein sequence ID" value="AND42253.1"/>
    <property type="molecule type" value="Genomic_DNA"/>
</dbReference>
<reference evidence="2 3" key="1">
    <citation type="submission" date="2016-04" db="EMBL/GenBank/DDBJ databases">
        <title>Complete genome sequence of Bacillus oceanisediminis strain 2691.</title>
        <authorList>
            <person name="Jeong H."/>
            <person name="Kim H.J."/>
            <person name="Lee D.-W."/>
        </authorList>
    </citation>
    <scope>NUCLEOTIDE SEQUENCE [LARGE SCALE GENOMIC DNA]</scope>
    <source>
        <strain evidence="2 3">2691</strain>
    </source>
</reference>
<name>A0A160MGU3_9BACI</name>
<proteinExistence type="predicted"/>
<dbReference type="STRING" id="1196031.A361_24920"/>
<protein>
    <submittedName>
        <fullName evidence="2">UDP-glucose 4-epimerase</fullName>
    </submittedName>
</protein>
<sequence>MEKVLVTGGCGFIGSHIVDLLIEQGYEVVVVDNLRTGNVNNIDLNKVTFYEVSILDDKLSDIFKKHKPQYIIHQAAQVSVSESVLDMKEDEEINIRGSLNVIENAVKYNTQKVIFASSAAVYGTPNYLPVDIKHSIEPLAPYGVSKYSVERYLRMSEKLHGLKYTILRYANVYGPRQDAKGEGGVVAIFSDKISNKEMLTIDGDGTQTRDFVYVTDVAQANVQALKYGDNQILNVSRQEKVSINELYSIMSELSSYKVEPNFGPERKGDIKHSILSNKETIDVLDWQPQVDLRTGLENTLKSMQN</sequence>
<dbReference type="RefSeq" id="WP_019380781.1">
    <property type="nucleotide sequence ID" value="NZ_CP015506.1"/>
</dbReference>
<dbReference type="Proteomes" id="UP000077856">
    <property type="component" value="Chromosome"/>
</dbReference>
<dbReference type="PANTHER" id="PTHR43245">
    <property type="entry name" value="BIFUNCTIONAL POLYMYXIN RESISTANCE PROTEIN ARNA"/>
    <property type="match status" value="1"/>
</dbReference>
<dbReference type="InterPro" id="IPR036291">
    <property type="entry name" value="NAD(P)-bd_dom_sf"/>
</dbReference>
<dbReference type="InterPro" id="IPR001509">
    <property type="entry name" value="Epimerase_deHydtase"/>
</dbReference>
<evidence type="ECO:0000313" key="3">
    <source>
        <dbReference type="Proteomes" id="UP000077856"/>
    </source>
</evidence>
<dbReference type="Gene3D" id="3.40.50.720">
    <property type="entry name" value="NAD(P)-binding Rossmann-like Domain"/>
    <property type="match status" value="1"/>
</dbReference>
<feature type="domain" description="NAD-dependent epimerase/dehydratase" evidence="1">
    <location>
        <begin position="4"/>
        <end position="235"/>
    </location>
</feature>
<dbReference type="AlphaFoldDB" id="A0A160MGU3"/>
<dbReference type="SUPFAM" id="SSF51735">
    <property type="entry name" value="NAD(P)-binding Rossmann-fold domains"/>
    <property type="match status" value="1"/>
</dbReference>
<gene>
    <name evidence="2" type="ORF">A361_24920</name>
</gene>
<organism evidence="2 3">
    <name type="scientific">Cytobacillus oceanisediminis 2691</name>
    <dbReference type="NCBI Taxonomy" id="1196031"/>
    <lineage>
        <taxon>Bacteria</taxon>
        <taxon>Bacillati</taxon>
        <taxon>Bacillota</taxon>
        <taxon>Bacilli</taxon>
        <taxon>Bacillales</taxon>
        <taxon>Bacillaceae</taxon>
        <taxon>Cytobacillus</taxon>
    </lineage>
</organism>
<dbReference type="Pfam" id="PF01370">
    <property type="entry name" value="Epimerase"/>
    <property type="match status" value="1"/>
</dbReference>